<protein>
    <submittedName>
        <fullName evidence="2">Hint domain-containing protein</fullName>
    </submittedName>
</protein>
<evidence type="ECO:0000313" key="2">
    <source>
        <dbReference type="EMBL" id="SNB80233.1"/>
    </source>
</evidence>
<proteinExistence type="predicted"/>
<keyword evidence="3" id="KW-1185">Reference proteome</keyword>
<dbReference type="RefSeq" id="WP_088521949.1">
    <property type="nucleotide sequence ID" value="NZ_FYDG01000012.1"/>
</dbReference>
<dbReference type="Pfam" id="PF13403">
    <property type="entry name" value="Hint_2"/>
    <property type="match status" value="1"/>
</dbReference>
<evidence type="ECO:0000313" key="3">
    <source>
        <dbReference type="Proteomes" id="UP000198418"/>
    </source>
</evidence>
<gene>
    <name evidence="2" type="ORF">SAMN06265338_11297</name>
</gene>
<feature type="domain" description="Hedgehog/Intein (Hint)" evidence="1">
    <location>
        <begin position="2"/>
        <end position="57"/>
    </location>
</feature>
<dbReference type="OrthoDB" id="6305173at2"/>
<organism evidence="2 3">
    <name type="scientific">Rhodoblastus acidophilus</name>
    <name type="common">Rhodopseudomonas acidophila</name>
    <dbReference type="NCBI Taxonomy" id="1074"/>
    <lineage>
        <taxon>Bacteria</taxon>
        <taxon>Pseudomonadati</taxon>
        <taxon>Pseudomonadota</taxon>
        <taxon>Alphaproteobacteria</taxon>
        <taxon>Hyphomicrobiales</taxon>
        <taxon>Rhodoblastaceae</taxon>
        <taxon>Rhodoblastus</taxon>
    </lineage>
</organism>
<name>A0A212S4T7_RHOAC</name>
<dbReference type="AlphaFoldDB" id="A0A212S4T7"/>
<dbReference type="InterPro" id="IPR028992">
    <property type="entry name" value="Hedgehog/Intein_dom"/>
</dbReference>
<reference evidence="3" key="1">
    <citation type="submission" date="2017-06" db="EMBL/GenBank/DDBJ databases">
        <authorList>
            <person name="Varghese N."/>
            <person name="Submissions S."/>
        </authorList>
    </citation>
    <scope>NUCLEOTIDE SEQUENCE [LARGE SCALE GENOMIC DNA]</scope>
    <source>
        <strain evidence="3">DSM 137</strain>
    </source>
</reference>
<evidence type="ECO:0000259" key="1">
    <source>
        <dbReference type="Pfam" id="PF13403"/>
    </source>
</evidence>
<sequence length="87" mass="9519">MGRTKVAARFAEPIHFYPVRIKAGALGEGVPSRDLPLSPDHAVLTDDVLVQTGARVDGGSILRETHVLETFVYDRQSFPGETCLQKI</sequence>
<accession>A0A212S4T7</accession>
<dbReference type="EMBL" id="FYDG01000012">
    <property type="protein sequence ID" value="SNB80233.1"/>
    <property type="molecule type" value="Genomic_DNA"/>
</dbReference>
<dbReference type="Proteomes" id="UP000198418">
    <property type="component" value="Unassembled WGS sequence"/>
</dbReference>